<organism evidence="1">
    <name type="scientific">uncultured Caudovirales phage</name>
    <dbReference type="NCBI Taxonomy" id="2100421"/>
    <lineage>
        <taxon>Viruses</taxon>
        <taxon>Duplodnaviria</taxon>
        <taxon>Heunggongvirae</taxon>
        <taxon>Uroviricota</taxon>
        <taxon>Caudoviricetes</taxon>
        <taxon>Peduoviridae</taxon>
        <taxon>Maltschvirus</taxon>
        <taxon>Maltschvirus maltsch</taxon>
    </lineage>
</organism>
<gene>
    <name evidence="1" type="ORF">UFOVP118_28</name>
</gene>
<accession>A0A6J5L3T3</accession>
<protein>
    <submittedName>
        <fullName evidence="1">Uncharacterized protein</fullName>
    </submittedName>
</protein>
<name>A0A6J5L3T3_9CAUD</name>
<dbReference type="EMBL" id="LR796234">
    <property type="protein sequence ID" value="CAB4129388.1"/>
    <property type="molecule type" value="Genomic_DNA"/>
</dbReference>
<proteinExistence type="predicted"/>
<evidence type="ECO:0000313" key="1">
    <source>
        <dbReference type="EMBL" id="CAB4129388.1"/>
    </source>
</evidence>
<sequence length="203" mass="23194">MVMTKDEALKMAIEAMEDASSNSTYWEADMSHEEFLRRIQACKEALEQPTQEPEYVYVNPVTKDMYYLTKAEQSAQDFFERGKEIAKWADKQNEQPAQEPAYQVGEIVNPYGSNIKIKQPAQEPVAWMAMGLHTSWLAFQKEAVKDAKEIIPLYTHPAPSWQGLSFDEINQACLDLFDTSAMQGDLDFARAIEQALREKNDVT</sequence>
<reference evidence="1" key="1">
    <citation type="submission" date="2020-04" db="EMBL/GenBank/DDBJ databases">
        <authorList>
            <person name="Chiriac C."/>
            <person name="Salcher M."/>
            <person name="Ghai R."/>
            <person name="Kavagutti S V."/>
        </authorList>
    </citation>
    <scope>NUCLEOTIDE SEQUENCE</scope>
</reference>